<protein>
    <submittedName>
        <fullName evidence="1">Uncharacterized protein</fullName>
    </submittedName>
</protein>
<accession>A0AAV5WFE0</accession>
<dbReference type="AlphaFoldDB" id="A0AAV5WFE0"/>
<keyword evidence="2" id="KW-1185">Reference proteome</keyword>
<gene>
    <name evidence="1" type="ORF">PFISCL1PPCAC_21938</name>
</gene>
<name>A0AAV5WFE0_9BILA</name>
<feature type="non-terminal residue" evidence="1">
    <location>
        <position position="1"/>
    </location>
</feature>
<dbReference type="EMBL" id="BTSY01000005">
    <property type="protein sequence ID" value="GMT30641.1"/>
    <property type="molecule type" value="Genomic_DNA"/>
</dbReference>
<evidence type="ECO:0000313" key="1">
    <source>
        <dbReference type="EMBL" id="GMT30641.1"/>
    </source>
</evidence>
<reference evidence="1" key="1">
    <citation type="submission" date="2023-10" db="EMBL/GenBank/DDBJ databases">
        <title>Genome assembly of Pristionchus species.</title>
        <authorList>
            <person name="Yoshida K."/>
            <person name="Sommer R.J."/>
        </authorList>
    </citation>
    <scope>NUCLEOTIDE SEQUENCE</scope>
    <source>
        <strain evidence="1">RS5133</strain>
    </source>
</reference>
<dbReference type="Proteomes" id="UP001432322">
    <property type="component" value="Unassembled WGS sequence"/>
</dbReference>
<proteinExistence type="predicted"/>
<sequence>CVLSLRCITHEANKDIPRGGVNCSLWAKPAGDDVANVTTESKIVPTFSNSTNTVIEKELKGVMARFTGKKSRTSMTLVT</sequence>
<comment type="caution">
    <text evidence="1">The sequence shown here is derived from an EMBL/GenBank/DDBJ whole genome shotgun (WGS) entry which is preliminary data.</text>
</comment>
<organism evidence="1 2">
    <name type="scientific">Pristionchus fissidentatus</name>
    <dbReference type="NCBI Taxonomy" id="1538716"/>
    <lineage>
        <taxon>Eukaryota</taxon>
        <taxon>Metazoa</taxon>
        <taxon>Ecdysozoa</taxon>
        <taxon>Nematoda</taxon>
        <taxon>Chromadorea</taxon>
        <taxon>Rhabditida</taxon>
        <taxon>Rhabditina</taxon>
        <taxon>Diplogasteromorpha</taxon>
        <taxon>Diplogasteroidea</taxon>
        <taxon>Neodiplogasteridae</taxon>
        <taxon>Pristionchus</taxon>
    </lineage>
</organism>
<evidence type="ECO:0000313" key="2">
    <source>
        <dbReference type="Proteomes" id="UP001432322"/>
    </source>
</evidence>